<dbReference type="AlphaFoldDB" id="A0A941J611"/>
<accession>A0A941J611</accession>
<evidence type="ECO:0000313" key="1">
    <source>
        <dbReference type="EMBL" id="MBR8640514.1"/>
    </source>
</evidence>
<evidence type="ECO:0000313" key="2">
    <source>
        <dbReference type="Proteomes" id="UP000682308"/>
    </source>
</evidence>
<gene>
    <name evidence="1" type="ORF">KEF29_17345</name>
</gene>
<keyword evidence="2" id="KW-1185">Reference proteome</keyword>
<sequence length="51" mass="5594">MALRPALQRKFISDADAAFPDNPTAVTSVDSSHSPFLSVPERVVDILLRLE</sequence>
<dbReference type="Proteomes" id="UP000682308">
    <property type="component" value="Unassembled WGS sequence"/>
</dbReference>
<proteinExistence type="predicted"/>
<comment type="caution">
    <text evidence="1">The sequence shown here is derived from an EMBL/GenBank/DDBJ whole genome shotgun (WGS) entry which is preliminary data.</text>
</comment>
<protein>
    <submittedName>
        <fullName evidence="1">Uncharacterized protein</fullName>
    </submittedName>
</protein>
<organism evidence="1 2">
    <name type="scientific">Streptomyces tuirus</name>
    <dbReference type="NCBI Taxonomy" id="68278"/>
    <lineage>
        <taxon>Bacteria</taxon>
        <taxon>Bacillati</taxon>
        <taxon>Actinomycetota</taxon>
        <taxon>Actinomycetes</taxon>
        <taxon>Kitasatosporales</taxon>
        <taxon>Streptomycetaceae</taxon>
        <taxon>Streptomyces</taxon>
    </lineage>
</organism>
<name>A0A941J611_9ACTN</name>
<reference evidence="1 2" key="1">
    <citation type="submission" date="2021-04" db="EMBL/GenBank/DDBJ databases">
        <title>Characterization of the biosynthetic gene cluster of new lipopeptides with antitumor activity in the genome of the marine Streptomyces PHM034.</title>
        <authorList>
            <person name="Ceniceros A."/>
            <person name="Canedo L."/>
            <person name="Mendez C."/>
            <person name="Olano C."/>
            <person name="Schleissner C."/>
            <person name="Cuevas C."/>
            <person name="De La Calle F."/>
            <person name="Salas J.A."/>
        </authorList>
    </citation>
    <scope>NUCLEOTIDE SEQUENCE [LARGE SCALE GENOMIC DNA]</scope>
    <source>
        <strain evidence="1 2">PHM034</strain>
    </source>
</reference>
<dbReference type="EMBL" id="JAGTPG010000002">
    <property type="protein sequence ID" value="MBR8640514.1"/>
    <property type="molecule type" value="Genomic_DNA"/>
</dbReference>